<dbReference type="InterPro" id="IPR005135">
    <property type="entry name" value="Endo/exonuclease/phosphatase"/>
</dbReference>
<organism evidence="2">
    <name type="scientific">Scylla olivacea</name>
    <name type="common">Orange mud crab</name>
    <name type="synonym">Cancer olivacea</name>
    <dbReference type="NCBI Taxonomy" id="85551"/>
    <lineage>
        <taxon>Eukaryota</taxon>
        <taxon>Metazoa</taxon>
        <taxon>Ecdysozoa</taxon>
        <taxon>Arthropoda</taxon>
        <taxon>Crustacea</taxon>
        <taxon>Multicrustacea</taxon>
        <taxon>Malacostraca</taxon>
        <taxon>Eumalacostraca</taxon>
        <taxon>Eucarida</taxon>
        <taxon>Decapoda</taxon>
        <taxon>Pleocyemata</taxon>
        <taxon>Brachyura</taxon>
        <taxon>Eubrachyura</taxon>
        <taxon>Portunoidea</taxon>
        <taxon>Portunidae</taxon>
        <taxon>Portuninae</taxon>
        <taxon>Scylla</taxon>
    </lineage>
</organism>
<proteinExistence type="predicted"/>
<name>A0A0P4VRG8_SCYOL</name>
<dbReference type="Pfam" id="PF00078">
    <property type="entry name" value="RVT_1"/>
    <property type="match status" value="1"/>
</dbReference>
<dbReference type="CDD" id="cd01650">
    <property type="entry name" value="RT_nLTR_like"/>
    <property type="match status" value="1"/>
</dbReference>
<dbReference type="PROSITE" id="PS50878">
    <property type="entry name" value="RT_POL"/>
    <property type="match status" value="1"/>
</dbReference>
<reference evidence="2" key="1">
    <citation type="submission" date="2015-09" db="EMBL/GenBank/DDBJ databases">
        <title>Scylla olivacea transcriptome.</title>
        <authorList>
            <person name="Ikhwanuddin M."/>
        </authorList>
    </citation>
    <scope>NUCLEOTIDE SEQUENCE</scope>
</reference>
<dbReference type="EMBL" id="GDRN01103836">
    <property type="protein sequence ID" value="JAI58013.1"/>
    <property type="molecule type" value="Transcribed_RNA"/>
</dbReference>
<dbReference type="Pfam" id="PF03372">
    <property type="entry name" value="Exo_endo_phos"/>
    <property type="match status" value="1"/>
</dbReference>
<sequence length="1015" mass="114916">MSWNVNGVCTKLEKGNVHQLLCGYDIIAINEVKTQLPVNLSGYKLYRSDVVGSAARGGTVVLVKNWLSESVFGVDTSKGDQVWMQMRNIPGVLFGFCYIPPSDSQYYSLSAFSYIKEKLSEFMPKGHIIIGDMNARFGKNVKDLLAPLNVSNSDELSYPFVADDINVPNDNAQLLSAICVENSMLVMNNLKTEQKHFLGNKTFRRRDAWISEVDVCMASCTMIRYIDDFSVVQRVDLPSDHAPITLTVSGTGMDLDNLIDRTRQLGDHAALYSVSVKKNLFRRPLKFMNIDKEVFSNVISQKDLNFFNGNVEISEVESGITNALYSCVQQSVCRNQRSEQVDMQLGRWERLLSDRGDSRVWKAINWKGEYASENNGNSCPSSDEFKAYFETILNADTVNDDDVEVTTDVTIPVLDEQISVAEVQQQIKRMHPDKSCGPDGLPPGVFSLLPAQWVLAIVTLFNNVFLFGSYPCSWIKAKVFTIFKKGDRHNPHNYRGISILNSLAKLFDMVLCERLSHWFRPLREQAGAQRGRGCIEHIVTLRLLVDTARRKKEKLFVMFVDFSKAYDLIPRNKLLTVLKRLGCGMVMLGALTAMYRVTQSVVGSALFTATLGVRQGSPTSCILFIIYINELVKMIKEQCMPERFLDWLHVLVLMDDTVLLSTSRANLIKKVEILDQFCRDYGMYVNNAKTSFFVIHGDDGDADAIHVNSLVIEHCHSYIYLGSPFTSDGSVSSAVKAHSTAKLCHVLKYVSFVTKNNDLPFIVKRRVFEAALMSAILYGCESWVSADYKPVTKLYNWALKQMLGVRKTTPNIVCYAEVGLPSVSDLIKVKQHKFFRNIWLERSGMNDDPLILAIRVTLASRTPTSRNIDTFINTEPLSMSTIIENVCNDIAHSDSSRCKTYKEINPQFKVPDLYKQKHLVNDLHRISFTRFRLCGHRLAIETGRWNRRGRGRLPVEERLCSCGGIQTERHAVEVCPLTAHLRHIYNVTVLEDIFADTFPRESMCKMLHEVLNVLE</sequence>
<dbReference type="InterPro" id="IPR000477">
    <property type="entry name" value="RT_dom"/>
</dbReference>
<dbReference type="GO" id="GO:0003824">
    <property type="term" value="F:catalytic activity"/>
    <property type="evidence" value="ECO:0007669"/>
    <property type="project" value="InterPro"/>
</dbReference>
<accession>A0A0P4VRG8</accession>
<dbReference type="GO" id="GO:0071897">
    <property type="term" value="P:DNA biosynthetic process"/>
    <property type="evidence" value="ECO:0007669"/>
    <property type="project" value="UniProtKB-ARBA"/>
</dbReference>
<dbReference type="Gene3D" id="3.60.10.10">
    <property type="entry name" value="Endonuclease/exonuclease/phosphatase"/>
    <property type="match status" value="1"/>
</dbReference>
<evidence type="ECO:0000313" key="2">
    <source>
        <dbReference type="EMBL" id="JAI58013.1"/>
    </source>
</evidence>
<dbReference type="SUPFAM" id="SSF56672">
    <property type="entry name" value="DNA/RNA polymerases"/>
    <property type="match status" value="1"/>
</dbReference>
<evidence type="ECO:0000259" key="1">
    <source>
        <dbReference type="PROSITE" id="PS50878"/>
    </source>
</evidence>
<dbReference type="AlphaFoldDB" id="A0A0P4VRG8"/>
<feature type="domain" description="Reverse transcriptase" evidence="1">
    <location>
        <begin position="463"/>
        <end position="725"/>
    </location>
</feature>
<dbReference type="InterPro" id="IPR036691">
    <property type="entry name" value="Endo/exonu/phosph_ase_sf"/>
</dbReference>
<dbReference type="InterPro" id="IPR043502">
    <property type="entry name" value="DNA/RNA_pol_sf"/>
</dbReference>
<dbReference type="SUPFAM" id="SSF56219">
    <property type="entry name" value="DNase I-like"/>
    <property type="match status" value="1"/>
</dbReference>
<dbReference type="PANTHER" id="PTHR19446">
    <property type="entry name" value="REVERSE TRANSCRIPTASES"/>
    <property type="match status" value="1"/>
</dbReference>
<protein>
    <recommendedName>
        <fullName evidence="1">Reverse transcriptase domain-containing protein</fullName>
    </recommendedName>
</protein>